<dbReference type="SUPFAM" id="SSF63992">
    <property type="entry name" value="Dipeptide transport protein"/>
    <property type="match status" value="1"/>
</dbReference>
<proteinExistence type="predicted"/>
<dbReference type="AlphaFoldDB" id="A0A3E2BNU1"/>
<keyword evidence="2" id="KW-0479">Metal-binding</keyword>
<feature type="binding site" evidence="2">
    <location>
        <position position="36"/>
    </location>
    <ligand>
        <name>Zn(2+)</name>
        <dbReference type="ChEBI" id="CHEBI:29105"/>
        <label>1</label>
    </ligand>
</feature>
<protein>
    <submittedName>
        <fullName evidence="3">D-aminopeptidase dipeptide-binding protein DppA</fullName>
    </submittedName>
</protein>
<evidence type="ECO:0000313" key="4">
    <source>
        <dbReference type="Proteomes" id="UP000257323"/>
    </source>
</evidence>
<sequence>MKNRAGLGLLLAVLFAFLAWPLSGQDRKPKIYISVDIEGIAHVVNAQTAAGQFDYERGRRLMTGEVNAAIEGCLAAGAGEIVVSDSHGNAQNIIPEELNEKAHLIRSFPRPLLQMEGIDGSFDGVIFIGYHPKEGTPEANLSHTIWGTKFAEIRVNGLVISEALFNAAVAGHFGVPVIMVCGDQNVVREARENLGPVETVMTKESLGFLVAKSAHPRVIQAEIKQKAEQAVRRIREFKPYSVKKPVILDLSFKNIFDAETTAYLPWVKRTEGKAVRVEFRDMLEANRFITALFAINNRT</sequence>
<dbReference type="EMBL" id="QUAH01000003">
    <property type="protein sequence ID" value="RFT16433.1"/>
    <property type="molecule type" value="Genomic_DNA"/>
</dbReference>
<dbReference type="GO" id="GO:0004177">
    <property type="term" value="F:aminopeptidase activity"/>
    <property type="evidence" value="ECO:0007669"/>
    <property type="project" value="UniProtKB-KW"/>
</dbReference>
<feature type="active site" description="Nucleophile" evidence="1">
    <location>
        <position position="143"/>
    </location>
</feature>
<dbReference type="Pfam" id="PF04951">
    <property type="entry name" value="Peptidase_M55"/>
    <property type="match status" value="1"/>
</dbReference>
<keyword evidence="3" id="KW-0378">Hydrolase</keyword>
<feature type="binding site" evidence="2">
    <location>
        <position position="87"/>
    </location>
    <ligand>
        <name>Zn(2+)</name>
        <dbReference type="ChEBI" id="CHEBI:29105"/>
        <label>2</label>
    </ligand>
</feature>
<dbReference type="InterPro" id="IPR036177">
    <property type="entry name" value="Peptidase_M55_sf"/>
</dbReference>
<evidence type="ECO:0000256" key="2">
    <source>
        <dbReference type="PIRSR" id="PIRSR015853-2"/>
    </source>
</evidence>
<evidence type="ECO:0000256" key="1">
    <source>
        <dbReference type="PIRSR" id="PIRSR015853-1"/>
    </source>
</evidence>
<dbReference type="InterPro" id="IPR007035">
    <property type="entry name" value="Peptidase_M55"/>
</dbReference>
<dbReference type="CDD" id="cd08663">
    <property type="entry name" value="DAP_dppA_1"/>
    <property type="match status" value="1"/>
</dbReference>
<comment type="caution">
    <text evidence="3">The sequence shown here is derived from an EMBL/GenBank/DDBJ whole genome shotgun (WGS) entry which is preliminary data.</text>
</comment>
<keyword evidence="3" id="KW-0645">Protease</keyword>
<keyword evidence="3" id="KW-0031">Aminopeptidase</keyword>
<name>A0A3E2BNU1_9BACT</name>
<feature type="binding site" evidence="2">
    <location>
        <position position="38"/>
    </location>
    <ligand>
        <name>Zn(2+)</name>
        <dbReference type="ChEBI" id="CHEBI:29105"/>
        <label>1</label>
    </ligand>
</feature>
<accession>A0A3E2BNU1</accession>
<feature type="binding site" evidence="2">
    <location>
        <position position="131"/>
    </location>
    <ligand>
        <name>Zn(2+)</name>
        <dbReference type="ChEBI" id="CHEBI:29105"/>
        <label>2</label>
    </ligand>
</feature>
<reference evidence="3 4" key="1">
    <citation type="submission" date="2018-08" db="EMBL/GenBank/DDBJ databases">
        <title>Genome analysis of the thermophilic bacterium of the candidate phylum Aminicenantes from deep subsurface aquifer revealed its physiology and ecological role.</title>
        <authorList>
            <person name="Kadnikov V.V."/>
            <person name="Mardanov A.V."/>
            <person name="Beletsky A.V."/>
            <person name="Karnachuk O.V."/>
            <person name="Ravin N.V."/>
        </authorList>
    </citation>
    <scope>NUCLEOTIDE SEQUENCE [LARGE SCALE GENOMIC DNA]</scope>
    <source>
        <strain evidence="3">BY38</strain>
    </source>
</reference>
<feature type="binding site" evidence="2">
    <location>
        <position position="162"/>
    </location>
    <ligand>
        <name>Zn(2+)</name>
        <dbReference type="ChEBI" id="CHEBI:29105"/>
        <label>2</label>
    </ligand>
</feature>
<dbReference type="InterPro" id="IPR027476">
    <property type="entry name" value="DppA_N"/>
</dbReference>
<feature type="binding site" evidence="2">
    <location>
        <position position="36"/>
    </location>
    <ligand>
        <name>Zn(2+)</name>
        <dbReference type="ChEBI" id="CHEBI:29105"/>
        <label>2</label>
    </ligand>
</feature>
<dbReference type="GO" id="GO:0046872">
    <property type="term" value="F:metal ion binding"/>
    <property type="evidence" value="ECO:0007669"/>
    <property type="project" value="UniProtKB-KW"/>
</dbReference>
<dbReference type="Proteomes" id="UP000257323">
    <property type="component" value="Unassembled WGS sequence"/>
</dbReference>
<keyword evidence="2" id="KW-0862">Zinc</keyword>
<organism evidence="3 4">
    <name type="scientific">Candidatus Saccharicenans subterraneus</name>
    <dbReference type="NCBI Taxonomy" id="2508984"/>
    <lineage>
        <taxon>Bacteria</taxon>
        <taxon>Candidatus Aminicenantota</taxon>
        <taxon>Candidatus Aminicenantia</taxon>
        <taxon>Candidatus Aminicenantales</taxon>
        <taxon>Candidatus Saccharicenantaceae</taxon>
        <taxon>Candidatus Saccharicenans</taxon>
    </lineage>
</organism>
<evidence type="ECO:0000313" key="3">
    <source>
        <dbReference type="EMBL" id="RFT16433.1"/>
    </source>
</evidence>
<dbReference type="Gene3D" id="3.40.50.10780">
    <property type="entry name" value="Dipeptide transport protein"/>
    <property type="match status" value="1"/>
</dbReference>
<dbReference type="PIRSF" id="PIRSF015853">
    <property type="entry name" value="Pep_DppA"/>
    <property type="match status" value="1"/>
</dbReference>
<dbReference type="Gene3D" id="3.30.1360.130">
    <property type="entry name" value="Dipeptide transport protein"/>
    <property type="match status" value="1"/>
</dbReference>
<gene>
    <name evidence="3" type="ORF">OP8BY_1611</name>
</gene>